<dbReference type="EMBL" id="PPEK01000004">
    <property type="protein sequence ID" value="PNV67875.1"/>
    <property type="molecule type" value="Genomic_DNA"/>
</dbReference>
<evidence type="ECO:0000259" key="1">
    <source>
        <dbReference type="PROSITE" id="PS50943"/>
    </source>
</evidence>
<dbReference type="GO" id="GO:0003677">
    <property type="term" value="F:DNA binding"/>
    <property type="evidence" value="ECO:0007669"/>
    <property type="project" value="InterPro"/>
</dbReference>
<dbReference type="CDD" id="cd00093">
    <property type="entry name" value="HTH_XRE"/>
    <property type="match status" value="1"/>
</dbReference>
<dbReference type="SMART" id="SM00530">
    <property type="entry name" value="HTH_XRE"/>
    <property type="match status" value="1"/>
</dbReference>
<gene>
    <name evidence="2" type="ORF">C2L71_04935</name>
</gene>
<dbReference type="SUPFAM" id="SSF47413">
    <property type="entry name" value="lambda repressor-like DNA-binding domains"/>
    <property type="match status" value="1"/>
</dbReference>
<dbReference type="Pfam" id="PF01381">
    <property type="entry name" value="HTH_3"/>
    <property type="match status" value="1"/>
</dbReference>
<protein>
    <submittedName>
        <fullName evidence="2">XRE family transcriptional regulator</fullName>
    </submittedName>
</protein>
<evidence type="ECO:0000313" key="3">
    <source>
        <dbReference type="Proteomes" id="UP000236197"/>
    </source>
</evidence>
<sequence>MEHDVSKASYILGLNIAAERTAQGMTQEELAVKAGLVCEELARIEAGASDPRVFSIVESIADALHVELPLLLKGM</sequence>
<dbReference type="Proteomes" id="UP000236197">
    <property type="component" value="Unassembled WGS sequence"/>
</dbReference>
<comment type="caution">
    <text evidence="2">The sequence shown here is derived from an EMBL/GenBank/DDBJ whole genome shotgun (WGS) entry which is preliminary data.</text>
</comment>
<evidence type="ECO:0000313" key="2">
    <source>
        <dbReference type="EMBL" id="PNV67875.1"/>
    </source>
</evidence>
<keyword evidence="3" id="KW-1185">Reference proteome</keyword>
<dbReference type="InterPro" id="IPR001387">
    <property type="entry name" value="Cro/C1-type_HTH"/>
</dbReference>
<dbReference type="Gene3D" id="1.10.260.40">
    <property type="entry name" value="lambda repressor-like DNA-binding domains"/>
    <property type="match status" value="1"/>
</dbReference>
<dbReference type="PROSITE" id="PS50943">
    <property type="entry name" value="HTH_CROC1"/>
    <property type="match status" value="1"/>
</dbReference>
<reference evidence="3" key="1">
    <citation type="submission" date="2018-01" db="EMBL/GenBank/DDBJ databases">
        <title>Rubneribacter badeniensis gen. nov., sp. nov., and Colonibacter rubneri, gen. nov., sp. nov., WGS of new members of the Eggerthellaceae.</title>
        <authorList>
            <person name="Danylec N."/>
            <person name="Stoll D.A."/>
            <person name="Doetsch A."/>
            <person name="Kulling S.E."/>
            <person name="Huch M."/>
        </authorList>
    </citation>
    <scope>NUCLEOTIDE SEQUENCE [LARGE SCALE GENOMIC DNA]</scope>
    <source>
        <strain evidence="3">ResAG-96</strain>
    </source>
</reference>
<name>A0A2K2UC10_9ACTN</name>
<feature type="domain" description="HTH cro/C1-type" evidence="1">
    <location>
        <begin position="16"/>
        <end position="71"/>
    </location>
</feature>
<dbReference type="InterPro" id="IPR010982">
    <property type="entry name" value="Lambda_DNA-bd_dom_sf"/>
</dbReference>
<accession>A0A2K2UC10</accession>
<organism evidence="2 3">
    <name type="scientific">Enteroscipio rubneri</name>
    <dbReference type="NCBI Taxonomy" id="2070686"/>
    <lineage>
        <taxon>Bacteria</taxon>
        <taxon>Bacillati</taxon>
        <taxon>Actinomycetota</taxon>
        <taxon>Coriobacteriia</taxon>
        <taxon>Eggerthellales</taxon>
        <taxon>Eggerthellaceae</taxon>
        <taxon>Enteroscipio</taxon>
    </lineage>
</organism>
<proteinExistence type="predicted"/>
<dbReference type="AlphaFoldDB" id="A0A2K2UC10"/>